<comment type="caution">
    <text evidence="1">The sequence shown here is derived from an EMBL/GenBank/DDBJ whole genome shotgun (WGS) entry which is preliminary data.</text>
</comment>
<proteinExistence type="predicted"/>
<reference evidence="1 2" key="1">
    <citation type="submission" date="2015-12" db="EMBL/GenBank/DDBJ databases">
        <title>Genome comparisons provide insights into the role of secondary metabolites in the pathogenic phase of the Photorhabdus life cycle.</title>
        <authorList>
            <person name="Tobias N.J."/>
            <person name="Mishra B."/>
            <person name="Gupta D.K."/>
            <person name="Thines M."/>
            <person name="Stinear T.P."/>
            <person name="Bode H.B."/>
        </authorList>
    </citation>
    <scope>NUCLEOTIDE SEQUENCE [LARGE SCALE GENOMIC DNA]</scope>
    <source>
        <strain evidence="1 2">PB68.1</strain>
    </source>
</reference>
<organism evidence="1 2">
    <name type="scientific">Photorhabdus australis subsp. thailandensis</name>
    <dbReference type="NCBI Taxonomy" id="2805096"/>
    <lineage>
        <taxon>Bacteria</taxon>
        <taxon>Pseudomonadati</taxon>
        <taxon>Pseudomonadota</taxon>
        <taxon>Gammaproteobacteria</taxon>
        <taxon>Enterobacterales</taxon>
        <taxon>Morganellaceae</taxon>
        <taxon>Photorhabdus</taxon>
    </lineage>
</organism>
<dbReference type="EMBL" id="LOMY01000051">
    <property type="protein sequence ID" value="OCQ53127.1"/>
    <property type="molecule type" value="Genomic_DNA"/>
</dbReference>
<gene>
    <name evidence="1" type="ORF">Ppb6_01528</name>
</gene>
<dbReference type="AlphaFoldDB" id="A0A1C0U5B9"/>
<evidence type="ECO:0000313" key="2">
    <source>
        <dbReference type="Proteomes" id="UP000093476"/>
    </source>
</evidence>
<evidence type="ECO:0000313" key="1">
    <source>
        <dbReference type="EMBL" id="OCQ53127.1"/>
    </source>
</evidence>
<protein>
    <submittedName>
        <fullName evidence="1">Uncharacterized protein</fullName>
    </submittedName>
</protein>
<dbReference type="PATRIC" id="fig|286156.4.peg.1734"/>
<name>A0A1C0U5B9_9GAMM</name>
<keyword evidence="2" id="KW-1185">Reference proteome</keyword>
<dbReference type="STRING" id="286156.Ppb6_01528"/>
<accession>A0A1C0U5B9</accession>
<dbReference type="Proteomes" id="UP000093476">
    <property type="component" value="Unassembled WGS sequence"/>
</dbReference>
<sequence length="84" mass="9517">MHRTNKPRGFFYLDHRTVDGQVGIITDTYATPGNVHDSQPFIKRLTRQLERFAGRNAVLFLSLESEYFIAGEAKIAPWPGIKPG</sequence>